<organism evidence="10 11">
    <name type="scientific">Thermaurantimonas aggregans</name>
    <dbReference type="NCBI Taxonomy" id="2173829"/>
    <lineage>
        <taxon>Bacteria</taxon>
        <taxon>Pseudomonadati</taxon>
        <taxon>Bacteroidota</taxon>
        <taxon>Flavobacteriia</taxon>
        <taxon>Flavobacteriales</taxon>
        <taxon>Schleiferiaceae</taxon>
        <taxon>Thermaurantimonas</taxon>
    </lineage>
</organism>
<dbReference type="PANTHER" id="PTHR20941">
    <property type="entry name" value="FOLATE SYNTHESIS PROTEINS"/>
    <property type="match status" value="1"/>
</dbReference>
<dbReference type="CDD" id="cd00739">
    <property type="entry name" value="DHPS"/>
    <property type="match status" value="1"/>
</dbReference>
<dbReference type="InterPro" id="IPR011005">
    <property type="entry name" value="Dihydropteroate_synth-like_sf"/>
</dbReference>
<dbReference type="GO" id="GO:0004156">
    <property type="term" value="F:dihydropteroate synthase activity"/>
    <property type="evidence" value="ECO:0007669"/>
    <property type="project" value="UniProtKB-EC"/>
</dbReference>
<dbReference type="GO" id="GO:0046656">
    <property type="term" value="P:folic acid biosynthetic process"/>
    <property type="evidence" value="ECO:0007669"/>
    <property type="project" value="UniProtKB-KW"/>
</dbReference>
<keyword evidence="11" id="KW-1185">Reference proteome</keyword>
<dbReference type="GO" id="GO:0005829">
    <property type="term" value="C:cytosol"/>
    <property type="evidence" value="ECO:0007669"/>
    <property type="project" value="TreeGrafter"/>
</dbReference>
<keyword evidence="8" id="KW-0289">Folate biosynthesis</keyword>
<dbReference type="SUPFAM" id="SSF51717">
    <property type="entry name" value="Dihydropteroate synthetase-like"/>
    <property type="match status" value="1"/>
</dbReference>
<dbReference type="PROSITE" id="PS50972">
    <property type="entry name" value="PTERIN_BINDING"/>
    <property type="match status" value="1"/>
</dbReference>
<evidence type="ECO:0000256" key="3">
    <source>
        <dbReference type="ARBA" id="ARBA00004763"/>
    </source>
</evidence>
<dbReference type="PANTHER" id="PTHR20941:SF1">
    <property type="entry name" value="FOLIC ACID SYNTHESIS PROTEIN FOL1"/>
    <property type="match status" value="1"/>
</dbReference>
<evidence type="ECO:0000313" key="10">
    <source>
        <dbReference type="EMBL" id="GCD77984.1"/>
    </source>
</evidence>
<dbReference type="NCBIfam" id="TIGR01496">
    <property type="entry name" value="DHPS"/>
    <property type="match status" value="1"/>
</dbReference>
<gene>
    <name evidence="10" type="primary">folP</name>
    <name evidence="10" type="ORF">JCM31826_14660</name>
</gene>
<dbReference type="GO" id="GO:0046872">
    <property type="term" value="F:metal ion binding"/>
    <property type="evidence" value="ECO:0007669"/>
    <property type="project" value="UniProtKB-KW"/>
</dbReference>
<keyword evidence="7" id="KW-0460">Magnesium</keyword>
<evidence type="ECO:0000256" key="2">
    <source>
        <dbReference type="ARBA" id="ARBA00001946"/>
    </source>
</evidence>
<dbReference type="InterPro" id="IPR006390">
    <property type="entry name" value="DHP_synth_dom"/>
</dbReference>
<proteinExistence type="predicted"/>
<reference evidence="10 11" key="1">
    <citation type="submission" date="2018-11" db="EMBL/GenBank/DDBJ databases">
        <title>Schleiferia aggregans sp. nov., a moderately thermophilic heterotrophic bacterium isolated from microbial mats at a terrestrial hot spring.</title>
        <authorList>
            <person name="Iino T."/>
            <person name="Ohkuma M."/>
            <person name="Haruta S."/>
        </authorList>
    </citation>
    <scope>NUCLEOTIDE SEQUENCE [LARGE SCALE GENOMIC DNA]</scope>
    <source>
        <strain evidence="10 11">LA</strain>
    </source>
</reference>
<dbReference type="InterPro" id="IPR045031">
    <property type="entry name" value="DHP_synth-like"/>
</dbReference>
<evidence type="ECO:0000256" key="4">
    <source>
        <dbReference type="ARBA" id="ARBA00012458"/>
    </source>
</evidence>
<evidence type="ECO:0000256" key="8">
    <source>
        <dbReference type="ARBA" id="ARBA00022909"/>
    </source>
</evidence>
<dbReference type="GO" id="GO:0046654">
    <property type="term" value="P:tetrahydrofolate biosynthetic process"/>
    <property type="evidence" value="ECO:0007669"/>
    <property type="project" value="TreeGrafter"/>
</dbReference>
<dbReference type="AlphaFoldDB" id="A0A401XLW4"/>
<comment type="caution">
    <text evidence="10">The sequence shown here is derived from an EMBL/GenBank/DDBJ whole genome shotgun (WGS) entry which is preliminary data.</text>
</comment>
<feature type="domain" description="Pterin-binding" evidence="9">
    <location>
        <begin position="38"/>
        <end position="290"/>
    </location>
</feature>
<sequence>MDVICAYAKPAQMKRYNIINEIPPSINVEGKLIVFDRPKVMGILNATPDSFHSVSRVAGVDEALALAEKMVAEGAEFLDLGGCSTRPGSEPPTIETEWERIHAIIPALRKAFPDTVISVDTYRSEIARRALDAGAQMINDISGGTLDPQIFKIVAEYQVPYVLSHLKGVPKTMQDDPQYQDLIGEIYHYFSERIKKVRDTGINDIILDPGFGFGKKLEHNFLILKNLHIFQDFAMPVMVGISRKSMIHKALGISPDDALNGTTALHMAALMGGAHLLRVHDVKEAVQTIKLYELIKYTEA</sequence>
<comment type="pathway">
    <text evidence="3">Cofactor biosynthesis; tetrahydrofolate biosynthesis; 7,8-dihydrofolate from 2-amino-4-hydroxy-6-hydroxymethyl-7,8-dihydropteridine diphosphate and 4-aminobenzoate: step 1/2.</text>
</comment>
<keyword evidence="5" id="KW-0808">Transferase</keyword>
<name>A0A401XLW4_9FLAO</name>
<dbReference type="Pfam" id="PF00809">
    <property type="entry name" value="Pterin_bind"/>
    <property type="match status" value="1"/>
</dbReference>
<dbReference type="EMBL" id="BHZE01000014">
    <property type="protein sequence ID" value="GCD77984.1"/>
    <property type="molecule type" value="Genomic_DNA"/>
</dbReference>
<dbReference type="Gene3D" id="3.20.20.20">
    <property type="entry name" value="Dihydropteroate synthase-like"/>
    <property type="match status" value="1"/>
</dbReference>
<accession>A0A401XLW4</accession>
<evidence type="ECO:0000256" key="6">
    <source>
        <dbReference type="ARBA" id="ARBA00022723"/>
    </source>
</evidence>
<evidence type="ECO:0000256" key="5">
    <source>
        <dbReference type="ARBA" id="ARBA00022679"/>
    </source>
</evidence>
<dbReference type="EC" id="2.5.1.15" evidence="4"/>
<keyword evidence="6" id="KW-0479">Metal-binding</keyword>
<evidence type="ECO:0000259" key="9">
    <source>
        <dbReference type="PROSITE" id="PS50972"/>
    </source>
</evidence>
<comment type="cofactor">
    <cofactor evidence="2">
        <name>Mg(2+)</name>
        <dbReference type="ChEBI" id="CHEBI:18420"/>
    </cofactor>
</comment>
<dbReference type="Proteomes" id="UP000286715">
    <property type="component" value="Unassembled WGS sequence"/>
</dbReference>
<evidence type="ECO:0000256" key="7">
    <source>
        <dbReference type="ARBA" id="ARBA00022842"/>
    </source>
</evidence>
<dbReference type="InterPro" id="IPR000489">
    <property type="entry name" value="Pterin-binding_dom"/>
</dbReference>
<protein>
    <recommendedName>
        <fullName evidence="4">dihydropteroate synthase</fullName>
        <ecNumber evidence="4">2.5.1.15</ecNumber>
    </recommendedName>
</protein>
<evidence type="ECO:0000256" key="1">
    <source>
        <dbReference type="ARBA" id="ARBA00000012"/>
    </source>
</evidence>
<comment type="catalytic activity">
    <reaction evidence="1">
        <text>(7,8-dihydropterin-6-yl)methyl diphosphate + 4-aminobenzoate = 7,8-dihydropteroate + diphosphate</text>
        <dbReference type="Rhea" id="RHEA:19949"/>
        <dbReference type="ChEBI" id="CHEBI:17836"/>
        <dbReference type="ChEBI" id="CHEBI:17839"/>
        <dbReference type="ChEBI" id="CHEBI:33019"/>
        <dbReference type="ChEBI" id="CHEBI:72950"/>
        <dbReference type="EC" id="2.5.1.15"/>
    </reaction>
</comment>
<evidence type="ECO:0000313" key="11">
    <source>
        <dbReference type="Proteomes" id="UP000286715"/>
    </source>
</evidence>